<evidence type="ECO:0000313" key="3">
    <source>
        <dbReference type="Proteomes" id="UP000589036"/>
    </source>
</evidence>
<evidence type="ECO:0000259" key="1">
    <source>
        <dbReference type="Pfam" id="PF13556"/>
    </source>
</evidence>
<dbReference type="EMBL" id="JACCCC010000001">
    <property type="protein sequence ID" value="NYE47051.1"/>
    <property type="molecule type" value="Genomic_DNA"/>
</dbReference>
<reference evidence="2 3" key="1">
    <citation type="submission" date="2020-07" db="EMBL/GenBank/DDBJ databases">
        <title>Sequencing the genomes of 1000 actinobacteria strains.</title>
        <authorList>
            <person name="Klenk H.-P."/>
        </authorList>
    </citation>
    <scope>NUCLEOTIDE SEQUENCE [LARGE SCALE GENOMIC DNA]</scope>
    <source>
        <strain evidence="2 3">CXB654</strain>
    </source>
</reference>
<dbReference type="Gene3D" id="1.10.10.2840">
    <property type="entry name" value="PucR C-terminal helix-turn-helix domain"/>
    <property type="match status" value="1"/>
</dbReference>
<organism evidence="2 3">
    <name type="scientific">Spinactinospora alkalitolerans</name>
    <dbReference type="NCBI Taxonomy" id="687207"/>
    <lineage>
        <taxon>Bacteria</taxon>
        <taxon>Bacillati</taxon>
        <taxon>Actinomycetota</taxon>
        <taxon>Actinomycetes</taxon>
        <taxon>Streptosporangiales</taxon>
        <taxon>Nocardiopsidaceae</taxon>
        <taxon>Spinactinospora</taxon>
    </lineage>
</organism>
<comment type="caution">
    <text evidence="2">The sequence shown here is derived from an EMBL/GenBank/DDBJ whole genome shotgun (WGS) entry which is preliminary data.</text>
</comment>
<protein>
    <recommendedName>
        <fullName evidence="1">PucR C-terminal helix-turn-helix domain-containing protein</fullName>
    </recommendedName>
</protein>
<sequence length="347" mass="36688">MQELAARLAALDPDAGAAVQVIAYFDTLLDEHAGLESFVRGAAVLTGCSARLADPERRVHVRVEPDGRRLDSAAPPDPVWPSTALHHPGGEARVWIERAAGPRPLDEIVLERLAAGARVVLDRTRGRLFPDDDPASVEVLLDAEASGDIRLRAARRLGLDPAAARVRALAVLTDGAAPLPGAARIGGAQALVEHLGRPRPAPPGRVGIGPAVPVEELPGSWAAAHLALRFTAAGTAVDPGPRTVEADRLGGLAVLAEGVDRGAPVVPDVHRLDRASDAAPWMLVTLDAVATHASLRAAATALHVHHSTLRERMRQAEARLGWNAVEPAGRLRLQLALALRRLHRTDF</sequence>
<accession>A0A852TTR6</accession>
<dbReference type="RefSeq" id="WP_179643062.1">
    <property type="nucleotide sequence ID" value="NZ_BAAAYY010000001.1"/>
</dbReference>
<dbReference type="PANTHER" id="PTHR33744">
    <property type="entry name" value="CARBOHYDRATE DIACID REGULATOR"/>
    <property type="match status" value="1"/>
</dbReference>
<dbReference type="Pfam" id="PF13556">
    <property type="entry name" value="HTH_30"/>
    <property type="match status" value="1"/>
</dbReference>
<dbReference type="AlphaFoldDB" id="A0A852TTR6"/>
<name>A0A852TTR6_9ACTN</name>
<dbReference type="InterPro" id="IPR042070">
    <property type="entry name" value="PucR_C-HTH_sf"/>
</dbReference>
<proteinExistence type="predicted"/>
<dbReference type="InterPro" id="IPR051448">
    <property type="entry name" value="CdaR-like_regulators"/>
</dbReference>
<feature type="domain" description="PucR C-terminal helix-turn-helix" evidence="1">
    <location>
        <begin position="284"/>
        <end position="338"/>
    </location>
</feature>
<dbReference type="Proteomes" id="UP000589036">
    <property type="component" value="Unassembled WGS sequence"/>
</dbReference>
<keyword evidence="3" id="KW-1185">Reference proteome</keyword>
<evidence type="ECO:0000313" key="2">
    <source>
        <dbReference type="EMBL" id="NYE47051.1"/>
    </source>
</evidence>
<dbReference type="PANTHER" id="PTHR33744:SF7">
    <property type="entry name" value="PUCR FAMILY TRANSCRIPTIONAL REGULATOR"/>
    <property type="match status" value="1"/>
</dbReference>
<gene>
    <name evidence="2" type="ORF">HDA32_002171</name>
</gene>
<dbReference type="InterPro" id="IPR025736">
    <property type="entry name" value="PucR_C-HTH_dom"/>
</dbReference>